<dbReference type="EMBL" id="BMNB01000005">
    <property type="protein sequence ID" value="GGM30519.1"/>
    <property type="molecule type" value="Genomic_DNA"/>
</dbReference>
<protein>
    <submittedName>
        <fullName evidence="2">Uncharacterized protein</fullName>
    </submittedName>
</protein>
<reference evidence="2" key="1">
    <citation type="journal article" date="2014" name="Int. J. Syst. Evol. Microbiol.">
        <title>Complete genome sequence of Corynebacterium casei LMG S-19264T (=DSM 44701T), isolated from a smear-ripened cheese.</title>
        <authorList>
            <consortium name="US DOE Joint Genome Institute (JGI-PGF)"/>
            <person name="Walter F."/>
            <person name="Albersmeier A."/>
            <person name="Kalinowski J."/>
            <person name="Ruckert C."/>
        </authorList>
    </citation>
    <scope>NUCLEOTIDE SEQUENCE</scope>
    <source>
        <strain evidence="2">CGMCC 4.7312</strain>
    </source>
</reference>
<proteinExistence type="predicted"/>
<keyword evidence="1" id="KW-1133">Transmembrane helix</keyword>
<sequence length="225" mass="23541">MGKADADGPGLPDLPPEWGRVVVPDDASALADEAEQVRRELRRQLSAQPRRWRSPGLPVLVLLIAVVTTVAGLFTVTWPRANRSPGPVSSSPEPTPAQLTSRTLPALDLVDARQSPVPLRGLLPAVVLLVDGCPCPDLIAATALAAPAGVSVVTVATGRPRAAPAGTEVRTLADPTGGLRAFLRVPARPDTVTALLADRTGRIVLVVREAASVADYHAELIRLAE</sequence>
<comment type="caution">
    <text evidence="2">The sequence shown here is derived from an EMBL/GenBank/DDBJ whole genome shotgun (WGS) entry which is preliminary data.</text>
</comment>
<evidence type="ECO:0000256" key="1">
    <source>
        <dbReference type="SAM" id="Phobius"/>
    </source>
</evidence>
<dbReference type="RefSeq" id="WP_189041705.1">
    <property type="nucleotide sequence ID" value="NZ_BMNB01000005.1"/>
</dbReference>
<keyword evidence="3" id="KW-1185">Reference proteome</keyword>
<evidence type="ECO:0000313" key="3">
    <source>
        <dbReference type="Proteomes" id="UP000608890"/>
    </source>
</evidence>
<feature type="transmembrane region" description="Helical" evidence="1">
    <location>
        <begin position="57"/>
        <end position="78"/>
    </location>
</feature>
<organism evidence="2 3">
    <name type="scientific">Micromonospora sonchi</name>
    <dbReference type="NCBI Taxonomy" id="1763543"/>
    <lineage>
        <taxon>Bacteria</taxon>
        <taxon>Bacillati</taxon>
        <taxon>Actinomycetota</taxon>
        <taxon>Actinomycetes</taxon>
        <taxon>Micromonosporales</taxon>
        <taxon>Micromonosporaceae</taxon>
        <taxon>Micromonospora</taxon>
    </lineage>
</organism>
<dbReference type="Proteomes" id="UP000608890">
    <property type="component" value="Unassembled WGS sequence"/>
</dbReference>
<evidence type="ECO:0000313" key="2">
    <source>
        <dbReference type="EMBL" id="GGM30519.1"/>
    </source>
</evidence>
<gene>
    <name evidence="2" type="ORF">GCM10011608_13890</name>
</gene>
<reference evidence="2" key="2">
    <citation type="submission" date="2020-09" db="EMBL/GenBank/DDBJ databases">
        <authorList>
            <person name="Sun Q."/>
            <person name="Zhou Y."/>
        </authorList>
    </citation>
    <scope>NUCLEOTIDE SEQUENCE</scope>
    <source>
        <strain evidence="2">CGMCC 4.7312</strain>
    </source>
</reference>
<name>A0A917TPP8_9ACTN</name>
<keyword evidence="1" id="KW-0472">Membrane</keyword>
<dbReference type="AlphaFoldDB" id="A0A917TPP8"/>
<keyword evidence="1" id="KW-0812">Transmembrane</keyword>
<accession>A0A917TPP8</accession>